<dbReference type="AlphaFoldDB" id="A0AA40FII3"/>
<protein>
    <submittedName>
        <fullName evidence="1">Uncharacterized protein</fullName>
    </submittedName>
</protein>
<accession>A0AA40FII3</accession>
<keyword evidence="2" id="KW-1185">Reference proteome</keyword>
<sequence length="74" mass="8084">MTALVKMLPENSTNILFQSGLTGSDTDSMNVSQFWRGVPLADCRSERVKSAARTSCSYVGSEMYDVGRITTIDS</sequence>
<reference evidence="1" key="1">
    <citation type="submission" date="2021-10" db="EMBL/GenBank/DDBJ databases">
        <title>Melipona bicolor Genome sequencing and assembly.</title>
        <authorList>
            <person name="Araujo N.S."/>
            <person name="Arias M.C."/>
        </authorList>
    </citation>
    <scope>NUCLEOTIDE SEQUENCE</scope>
    <source>
        <strain evidence="1">USP_2M_L1-L4_2017</strain>
        <tissue evidence="1">Whole body</tissue>
    </source>
</reference>
<dbReference type="EMBL" id="JAHYIQ010000035">
    <property type="protein sequence ID" value="KAK1119598.1"/>
    <property type="molecule type" value="Genomic_DNA"/>
</dbReference>
<organism evidence="1 2">
    <name type="scientific">Melipona bicolor</name>
    <dbReference type="NCBI Taxonomy" id="60889"/>
    <lineage>
        <taxon>Eukaryota</taxon>
        <taxon>Metazoa</taxon>
        <taxon>Ecdysozoa</taxon>
        <taxon>Arthropoda</taxon>
        <taxon>Hexapoda</taxon>
        <taxon>Insecta</taxon>
        <taxon>Pterygota</taxon>
        <taxon>Neoptera</taxon>
        <taxon>Endopterygota</taxon>
        <taxon>Hymenoptera</taxon>
        <taxon>Apocrita</taxon>
        <taxon>Aculeata</taxon>
        <taxon>Apoidea</taxon>
        <taxon>Anthophila</taxon>
        <taxon>Apidae</taxon>
        <taxon>Melipona</taxon>
    </lineage>
</organism>
<evidence type="ECO:0000313" key="2">
    <source>
        <dbReference type="Proteomes" id="UP001177670"/>
    </source>
</evidence>
<dbReference type="Proteomes" id="UP001177670">
    <property type="component" value="Unassembled WGS sequence"/>
</dbReference>
<gene>
    <name evidence="1" type="ORF">K0M31_013021</name>
</gene>
<comment type="caution">
    <text evidence="1">The sequence shown here is derived from an EMBL/GenBank/DDBJ whole genome shotgun (WGS) entry which is preliminary data.</text>
</comment>
<proteinExistence type="predicted"/>
<evidence type="ECO:0000313" key="1">
    <source>
        <dbReference type="EMBL" id="KAK1119598.1"/>
    </source>
</evidence>
<name>A0AA40FII3_9HYME</name>